<keyword evidence="2" id="KW-1185">Reference proteome</keyword>
<protein>
    <submittedName>
        <fullName evidence="1">Uroporphyrinogen decarboxylase</fullName>
    </submittedName>
</protein>
<comment type="caution">
    <text evidence="1">The sequence shown here is derived from an EMBL/GenBank/DDBJ whole genome shotgun (WGS) entry which is preliminary data.</text>
</comment>
<evidence type="ECO:0000313" key="2">
    <source>
        <dbReference type="Proteomes" id="UP000440004"/>
    </source>
</evidence>
<dbReference type="Gene3D" id="3.20.20.210">
    <property type="match status" value="1"/>
</dbReference>
<dbReference type="EMBL" id="WHNX01000020">
    <property type="protein sequence ID" value="MPW26555.1"/>
    <property type="molecule type" value="Genomic_DNA"/>
</dbReference>
<dbReference type="AlphaFoldDB" id="A0A6A7KB34"/>
<proteinExistence type="predicted"/>
<gene>
    <name evidence="1" type="ORF">GC105_12225</name>
</gene>
<dbReference type="RefSeq" id="WP_152805176.1">
    <property type="nucleotide sequence ID" value="NZ_WHNX01000020.1"/>
</dbReference>
<evidence type="ECO:0000313" key="1">
    <source>
        <dbReference type="EMBL" id="MPW26555.1"/>
    </source>
</evidence>
<reference evidence="1 2" key="1">
    <citation type="submission" date="2019-10" db="EMBL/GenBank/DDBJ databases">
        <title>Alkalibaculum tamaniensis sp.nov., a new alkaliphilic acetogen, isolated on methoxylated aromatics from a mud volcano.</title>
        <authorList>
            <person name="Khomyakova M.A."/>
            <person name="Merkel A.Y."/>
            <person name="Bonch-Osmolovskaya E.A."/>
            <person name="Slobodkin A.I."/>
        </authorList>
    </citation>
    <scope>NUCLEOTIDE SEQUENCE [LARGE SCALE GENOMIC DNA]</scope>
    <source>
        <strain evidence="1 2">M08DMB</strain>
    </source>
</reference>
<dbReference type="InterPro" id="IPR038071">
    <property type="entry name" value="UROD/MetE-like_sf"/>
</dbReference>
<sequence>MNKAQKKKEERTKLFEDVYSGIIPERVPIGAKLTLEATLEYSNISVGKTLWNMDSEEISNAIHKVCEMIPTDTCTVGGIVKTPHHFKILGSKGYYMSKTGYMQHADVETLYANEYKAFIQSPYDFIVEKCLPRNFKNLEGSGAKQSLVVSKALKAYYDHSAKWQSIIGSINQEYGYFTQPAGSATLCQSSFDFIGDFLRSVKGIYMDVRKQPEMIIEACEAMMPMQVKRGLPNNPHKLGHVFMPLHLGTYLRRKDFEKLYWPSFSKFINIMAEHGQTASLFCEHDWMRYLDLLQELPENTRILFEYGDPKEIKEKLGKRHILSGLYPITYLKTATKQQCIDKAKELIDIMAPGGKYVFDFDKSAMSLDTINIENFTAVIEYVAENTKYHNAGQLVNDSSGNNSIKLDTSVEPFSADLYTDWSTIPKNDIETQLASDVNNSLQQYEELLFKMIFAIV</sequence>
<dbReference type="Proteomes" id="UP000440004">
    <property type="component" value="Unassembled WGS sequence"/>
</dbReference>
<organism evidence="1 2">
    <name type="scientific">Alkalibaculum sporogenes</name>
    <dbReference type="NCBI Taxonomy" id="2655001"/>
    <lineage>
        <taxon>Bacteria</taxon>
        <taxon>Bacillati</taxon>
        <taxon>Bacillota</taxon>
        <taxon>Clostridia</taxon>
        <taxon>Eubacteriales</taxon>
        <taxon>Eubacteriaceae</taxon>
        <taxon>Alkalibaculum</taxon>
    </lineage>
</organism>
<accession>A0A6A7KB34</accession>
<dbReference type="SUPFAM" id="SSF51726">
    <property type="entry name" value="UROD/MetE-like"/>
    <property type="match status" value="1"/>
</dbReference>
<name>A0A6A7KB34_9FIRM</name>